<dbReference type="GeneTree" id="ENSGT00390000009464"/>
<dbReference type="InterPro" id="IPR033452">
    <property type="entry name" value="GH30_C"/>
</dbReference>
<evidence type="ECO:0000313" key="27">
    <source>
        <dbReference type="Ensembl" id="ENSECRP00000001046.1"/>
    </source>
</evidence>
<reference evidence="27" key="1">
    <citation type="submission" date="2021-06" db="EMBL/GenBank/DDBJ databases">
        <authorList>
            <consortium name="Wellcome Sanger Institute Data Sharing"/>
        </authorList>
    </citation>
    <scope>NUCLEOTIDE SEQUENCE [LARGE SCALE GENOMIC DNA]</scope>
</reference>
<comment type="pathway">
    <text evidence="5">Lipid metabolism.</text>
</comment>
<dbReference type="InterPro" id="IPR033453">
    <property type="entry name" value="Glyco_hydro_30_TIM-barrel"/>
</dbReference>
<dbReference type="GO" id="GO:0005765">
    <property type="term" value="C:lysosomal membrane"/>
    <property type="evidence" value="ECO:0007669"/>
    <property type="project" value="UniProtKB-SubCell"/>
</dbReference>
<comment type="catalytic activity">
    <reaction evidence="13">
        <text>a beta-D-galactosyl-(1&lt;-&gt;1')-N-acylsphing-4-enine + H2O = an N-acylsphing-4-enine + D-galactose</text>
        <dbReference type="Rhea" id="RHEA:14297"/>
        <dbReference type="ChEBI" id="CHEBI:4139"/>
        <dbReference type="ChEBI" id="CHEBI:15377"/>
        <dbReference type="ChEBI" id="CHEBI:18390"/>
        <dbReference type="ChEBI" id="CHEBI:52639"/>
        <dbReference type="EC" id="3.2.1.46"/>
    </reaction>
    <physiologicalReaction direction="left-to-right" evidence="13">
        <dbReference type="Rhea" id="RHEA:14298"/>
    </physiologicalReaction>
</comment>
<comment type="catalytic activity">
    <reaction evidence="20">
        <text>beta-D-glucosyl-(1&lt;-&gt;1')-N-(15Z-tetracosenoyl)-sphing-4-enine + cholesterol = N-(15Z-tetracosenoyl)-sphing-4-enine + cholesteryl 3-beta-D-glucoside</text>
        <dbReference type="Rhea" id="RHEA:70315"/>
        <dbReference type="ChEBI" id="CHEBI:16113"/>
        <dbReference type="ChEBI" id="CHEBI:17495"/>
        <dbReference type="ChEBI" id="CHEBI:74450"/>
        <dbReference type="ChEBI" id="CHEBI:76302"/>
    </reaction>
    <physiologicalReaction direction="left-to-right" evidence="20">
        <dbReference type="Rhea" id="RHEA:70316"/>
    </physiologicalReaction>
    <physiologicalReaction direction="right-to-left" evidence="20">
        <dbReference type="Rhea" id="RHEA:70317"/>
    </physiologicalReaction>
</comment>
<feature type="domain" description="Glycosyl hydrolase family 30 beta sandwich" evidence="26">
    <location>
        <begin position="453"/>
        <end position="515"/>
    </location>
</feature>
<dbReference type="PRINTS" id="PR00843">
    <property type="entry name" value="GLHYDRLASE30"/>
</dbReference>
<comment type="catalytic activity">
    <reaction evidence="21">
        <text>beta-D-glucosyl-N-octanoylsphing-4E-enine + cholesterol = N-octanoylsphing-4-enine + cholesteryl 3-beta-D-glucoside</text>
        <dbReference type="Rhea" id="RHEA:70303"/>
        <dbReference type="ChEBI" id="CHEBI:16113"/>
        <dbReference type="ChEBI" id="CHEBI:17495"/>
        <dbReference type="ChEBI" id="CHEBI:45815"/>
        <dbReference type="ChEBI" id="CHEBI:65222"/>
    </reaction>
    <physiologicalReaction direction="left-to-right" evidence="21">
        <dbReference type="Rhea" id="RHEA:70304"/>
    </physiologicalReaction>
    <physiologicalReaction direction="right-to-left" evidence="21">
        <dbReference type="Rhea" id="RHEA:70305"/>
    </physiologicalReaction>
</comment>
<comment type="subcellular location">
    <subcellularLocation>
        <location evidence="2">Lysosome membrane</location>
        <topology evidence="2">Peripheral membrane protein</topology>
        <orientation evidence="2">Lumenal side</orientation>
    </subcellularLocation>
</comment>
<feature type="domain" description="Glycosyl hydrolase family 30 TIM-barrel" evidence="25">
    <location>
        <begin position="101"/>
        <end position="450"/>
    </location>
</feature>
<dbReference type="GO" id="GO:0008203">
    <property type="term" value="P:cholesterol metabolic process"/>
    <property type="evidence" value="ECO:0007669"/>
    <property type="project" value="UniProtKB-UniPathway"/>
</dbReference>
<keyword evidence="10 23" id="KW-0443">Lipid metabolism</keyword>
<dbReference type="InterPro" id="IPR017853">
    <property type="entry name" value="GH"/>
</dbReference>
<dbReference type="Ensembl" id="ENSECRT00000001068.1">
    <property type="protein sequence ID" value="ENSECRP00000001046.1"/>
    <property type="gene ID" value="ENSECRG00000000716.1"/>
</dbReference>
<keyword evidence="23" id="KW-0326">Glycosidase</keyword>
<dbReference type="SUPFAM" id="SSF51011">
    <property type="entry name" value="Glycosyl hydrolase domain"/>
    <property type="match status" value="2"/>
</dbReference>
<evidence type="ECO:0000256" key="10">
    <source>
        <dbReference type="ARBA" id="ARBA00023098"/>
    </source>
</evidence>
<feature type="chain" id="PRO_5034647179" description="Glucosylceramidase" evidence="24">
    <location>
        <begin position="22"/>
        <end position="520"/>
    </location>
</feature>
<feature type="signal peptide" evidence="24">
    <location>
        <begin position="1"/>
        <end position="21"/>
    </location>
</feature>
<dbReference type="GO" id="GO:0004348">
    <property type="term" value="F:glucosylceramidase activity"/>
    <property type="evidence" value="ECO:0007669"/>
    <property type="project" value="UniProtKB-EC"/>
</dbReference>
<dbReference type="Gene3D" id="3.20.20.80">
    <property type="entry name" value="Glycosidases"/>
    <property type="match status" value="1"/>
</dbReference>
<gene>
    <name evidence="27" type="primary">GBA1</name>
    <name evidence="27" type="synonym">gba1</name>
</gene>
<comment type="catalytic activity">
    <reaction evidence="18">
        <text>beta-D-glucosyl-N-dodecanoylsphing-4-enine + cholesterol = N-dodecanoylsphing-4-enine + cholesteryl 3-beta-D-glucoside</text>
        <dbReference type="Rhea" id="RHEA:70307"/>
        <dbReference type="ChEBI" id="CHEBI:16113"/>
        <dbReference type="ChEBI" id="CHEBI:17495"/>
        <dbReference type="ChEBI" id="CHEBI:72956"/>
        <dbReference type="ChEBI" id="CHEBI:76297"/>
    </reaction>
    <physiologicalReaction direction="left-to-right" evidence="18">
        <dbReference type="Rhea" id="RHEA:70308"/>
    </physiologicalReaction>
    <physiologicalReaction direction="right-to-left" evidence="18">
        <dbReference type="Rhea" id="RHEA:70309"/>
    </physiologicalReaction>
</comment>
<evidence type="ECO:0000256" key="20">
    <source>
        <dbReference type="ARBA" id="ARBA00048880"/>
    </source>
</evidence>
<dbReference type="FunFam" id="3.20.20.80:FF:000030">
    <property type="entry name" value="Lysosomal acid glucosylceramidase"/>
    <property type="match status" value="1"/>
</dbReference>
<protein>
    <recommendedName>
        <fullName evidence="23">Glucosylceramidase</fullName>
        <ecNumber evidence="23">3.2.1.45</ecNumber>
    </recommendedName>
</protein>
<evidence type="ECO:0000256" key="8">
    <source>
        <dbReference type="ARBA" id="ARBA00022801"/>
    </source>
</evidence>
<evidence type="ECO:0000259" key="25">
    <source>
        <dbReference type="Pfam" id="PF02055"/>
    </source>
</evidence>
<evidence type="ECO:0000256" key="21">
    <source>
        <dbReference type="ARBA" id="ARBA00049379"/>
    </source>
</evidence>
<evidence type="ECO:0000256" key="23">
    <source>
        <dbReference type="RuleBase" id="RU361188"/>
    </source>
</evidence>
<evidence type="ECO:0000256" key="24">
    <source>
        <dbReference type="SAM" id="SignalP"/>
    </source>
</evidence>
<comment type="catalytic activity">
    <reaction evidence="11">
        <text>beta-D-xylosyl-(1&lt;-&gt;1')-N-(9Z-octadecenoyl)-sphing-4-enine + cholesterol = cholesteryl 3-beta-D-xyloside + N-(9Z-octadecenoyl)-sphing-4-enine</text>
        <dbReference type="Rhea" id="RHEA:70251"/>
        <dbReference type="ChEBI" id="CHEBI:16113"/>
        <dbReference type="ChEBI" id="CHEBI:77996"/>
        <dbReference type="ChEBI" id="CHEBI:189067"/>
        <dbReference type="ChEBI" id="CHEBI:189081"/>
    </reaction>
    <physiologicalReaction direction="left-to-right" evidence="11">
        <dbReference type="Rhea" id="RHEA:70252"/>
    </physiologicalReaction>
</comment>
<evidence type="ECO:0000256" key="17">
    <source>
        <dbReference type="ARBA" id="ARBA00048182"/>
    </source>
</evidence>
<comment type="catalytic activity">
    <reaction evidence="22">
        <text>beta-D-glucosyl-N-(9Z-octadecenoyl)-sphing-4E-enine + cholesterol = N-(9Z-octadecenoyl)-sphing-4-enine + cholesteryl 3-beta-D-glucoside</text>
        <dbReference type="Rhea" id="RHEA:58324"/>
        <dbReference type="ChEBI" id="CHEBI:16113"/>
        <dbReference type="ChEBI" id="CHEBI:17495"/>
        <dbReference type="ChEBI" id="CHEBI:77996"/>
        <dbReference type="ChEBI" id="CHEBI:139140"/>
    </reaction>
    <physiologicalReaction direction="left-to-right" evidence="22">
        <dbReference type="Rhea" id="RHEA:58325"/>
    </physiologicalReaction>
    <physiologicalReaction direction="right-to-left" evidence="22">
        <dbReference type="Rhea" id="RHEA:58326"/>
    </physiologicalReaction>
</comment>
<keyword evidence="7 24" id="KW-0732">Signal</keyword>
<organism evidence="27 28">
    <name type="scientific">Erpetoichthys calabaricus</name>
    <name type="common">Rope fish</name>
    <name type="synonym">Calamoichthys calabaricus</name>
    <dbReference type="NCBI Taxonomy" id="27687"/>
    <lineage>
        <taxon>Eukaryota</taxon>
        <taxon>Metazoa</taxon>
        <taxon>Chordata</taxon>
        <taxon>Craniata</taxon>
        <taxon>Vertebrata</taxon>
        <taxon>Euteleostomi</taxon>
        <taxon>Actinopterygii</taxon>
        <taxon>Polypteriformes</taxon>
        <taxon>Polypteridae</taxon>
        <taxon>Erpetoichthys</taxon>
    </lineage>
</organism>
<dbReference type="GO" id="GO:0046527">
    <property type="term" value="F:glucosyltransferase activity"/>
    <property type="evidence" value="ECO:0007669"/>
    <property type="project" value="UniProtKB-ARBA"/>
</dbReference>
<evidence type="ECO:0000256" key="11">
    <source>
        <dbReference type="ARBA" id="ARBA00033633"/>
    </source>
</evidence>
<dbReference type="PANTHER" id="PTHR11069:SF23">
    <property type="entry name" value="LYSOSOMAL ACID GLUCOSYLCERAMIDASE"/>
    <property type="match status" value="1"/>
</dbReference>
<comment type="catalytic activity">
    <reaction evidence="14">
        <text>1-(beta-D-galactosyl)-N-dodecanoylsphing-4-enine + cholesterol = cholesteryl 3-beta-D-galactoside + N-dodecanoylsphing-4-enine</text>
        <dbReference type="Rhea" id="RHEA:70255"/>
        <dbReference type="ChEBI" id="CHEBI:16113"/>
        <dbReference type="ChEBI" id="CHEBI:72956"/>
        <dbReference type="ChEBI" id="CHEBI:73432"/>
        <dbReference type="ChEBI" id="CHEBI:189066"/>
    </reaction>
    <physiologicalReaction direction="left-to-right" evidence="14">
        <dbReference type="Rhea" id="RHEA:70256"/>
    </physiologicalReaction>
    <physiologicalReaction direction="right-to-left" evidence="14">
        <dbReference type="Rhea" id="RHEA:70257"/>
    </physiologicalReaction>
</comment>
<evidence type="ECO:0000256" key="3">
    <source>
        <dbReference type="ARBA" id="ARBA00004731"/>
    </source>
</evidence>
<dbReference type="GO" id="GO:0016241">
    <property type="term" value="P:regulation of macroautophagy"/>
    <property type="evidence" value="ECO:0007669"/>
    <property type="project" value="UniProtKB-ARBA"/>
</dbReference>
<evidence type="ECO:0000256" key="7">
    <source>
        <dbReference type="ARBA" id="ARBA00022729"/>
    </source>
</evidence>
<comment type="catalytic activity">
    <reaction evidence="19">
        <text>a beta-D-xylosyl-(1&lt;-&gt;1')-N-acylsphing-4-enine + cholesterol = cholesteryl 3-beta-D-xyloside + an N-acylsphing-4-enine</text>
        <dbReference type="Rhea" id="RHEA:70239"/>
        <dbReference type="ChEBI" id="CHEBI:16113"/>
        <dbReference type="ChEBI" id="CHEBI:52639"/>
        <dbReference type="ChEBI" id="CHEBI:189067"/>
        <dbReference type="ChEBI" id="CHEBI:189068"/>
    </reaction>
    <physiologicalReaction direction="left-to-right" evidence="19">
        <dbReference type="Rhea" id="RHEA:70240"/>
    </physiologicalReaction>
</comment>
<comment type="catalytic activity">
    <reaction evidence="17">
        <text>a beta-D-galactosyl-(1&lt;-&gt;1')-N-acylsphing-4-enine + cholesterol = cholesteryl 3-beta-D-galactoside + an N-acylsphing-4-enine</text>
        <dbReference type="Rhea" id="RHEA:70235"/>
        <dbReference type="ChEBI" id="CHEBI:16113"/>
        <dbReference type="ChEBI" id="CHEBI:18390"/>
        <dbReference type="ChEBI" id="CHEBI:52639"/>
        <dbReference type="ChEBI" id="CHEBI:189066"/>
    </reaction>
    <physiologicalReaction direction="left-to-right" evidence="17">
        <dbReference type="Rhea" id="RHEA:70236"/>
    </physiologicalReaction>
    <physiologicalReaction direction="right-to-left" evidence="17">
        <dbReference type="Rhea" id="RHEA:70237"/>
    </physiologicalReaction>
</comment>
<dbReference type="UniPathway" id="UPA00296"/>
<evidence type="ECO:0000256" key="1">
    <source>
        <dbReference type="ARBA" id="ARBA00001013"/>
    </source>
</evidence>
<dbReference type="GO" id="GO:0008422">
    <property type="term" value="F:beta-glucosidase activity"/>
    <property type="evidence" value="ECO:0007669"/>
    <property type="project" value="UniProtKB-ARBA"/>
</dbReference>
<evidence type="ECO:0000256" key="6">
    <source>
        <dbReference type="ARBA" id="ARBA00005382"/>
    </source>
</evidence>
<dbReference type="GO" id="GO:0010605">
    <property type="term" value="P:negative regulation of macromolecule metabolic process"/>
    <property type="evidence" value="ECO:0007669"/>
    <property type="project" value="UniProtKB-ARBA"/>
</dbReference>
<reference evidence="27" key="2">
    <citation type="submission" date="2025-08" db="UniProtKB">
        <authorList>
            <consortium name="Ensembl"/>
        </authorList>
    </citation>
    <scope>IDENTIFICATION</scope>
</reference>
<evidence type="ECO:0000256" key="18">
    <source>
        <dbReference type="ARBA" id="ARBA00048698"/>
    </source>
</evidence>
<accession>A0A8C4RDJ1</accession>
<evidence type="ECO:0000256" key="4">
    <source>
        <dbReference type="ARBA" id="ARBA00004991"/>
    </source>
</evidence>
<evidence type="ECO:0000256" key="19">
    <source>
        <dbReference type="ARBA" id="ARBA00048817"/>
    </source>
</evidence>
<dbReference type="GO" id="GO:0004336">
    <property type="term" value="F:galactosylceramidase activity"/>
    <property type="evidence" value="ECO:0007669"/>
    <property type="project" value="UniProtKB-EC"/>
</dbReference>
<evidence type="ECO:0000256" key="12">
    <source>
        <dbReference type="ARBA" id="ARBA00033646"/>
    </source>
</evidence>
<keyword evidence="9 23" id="KW-0746">Sphingolipid metabolism</keyword>
<proteinExistence type="inferred from homology"/>
<dbReference type="InterPro" id="IPR001139">
    <property type="entry name" value="Glyco_hydro_30"/>
</dbReference>
<comment type="catalytic activity">
    <reaction evidence="12">
        <text>cholesteryl 3-beta-D-glucoside + H2O = cholesterol + D-glucose</text>
        <dbReference type="Rhea" id="RHEA:11956"/>
        <dbReference type="ChEBI" id="CHEBI:4167"/>
        <dbReference type="ChEBI" id="CHEBI:15377"/>
        <dbReference type="ChEBI" id="CHEBI:16113"/>
        <dbReference type="ChEBI" id="CHEBI:17495"/>
    </reaction>
    <physiologicalReaction direction="left-to-right" evidence="12">
        <dbReference type="Rhea" id="RHEA:11957"/>
    </physiologicalReaction>
</comment>
<dbReference type="GO" id="GO:0042176">
    <property type="term" value="P:regulation of protein catabolic process"/>
    <property type="evidence" value="ECO:0007669"/>
    <property type="project" value="UniProtKB-ARBA"/>
</dbReference>
<dbReference type="AlphaFoldDB" id="A0A8C4RDJ1"/>
<dbReference type="GO" id="GO:0005102">
    <property type="term" value="F:signaling receptor binding"/>
    <property type="evidence" value="ECO:0007669"/>
    <property type="project" value="UniProtKB-ARBA"/>
</dbReference>
<keyword evidence="28" id="KW-1185">Reference proteome</keyword>
<reference evidence="27" key="3">
    <citation type="submission" date="2025-09" db="UniProtKB">
        <authorList>
            <consortium name="Ensembl"/>
        </authorList>
    </citation>
    <scope>IDENTIFICATION</scope>
</reference>
<dbReference type="GO" id="GO:0006680">
    <property type="term" value="P:glucosylceramide catabolic process"/>
    <property type="evidence" value="ECO:0007669"/>
    <property type="project" value="UniProtKB-ARBA"/>
</dbReference>
<dbReference type="GO" id="GO:0030163">
    <property type="term" value="P:protein catabolic process"/>
    <property type="evidence" value="ECO:0007669"/>
    <property type="project" value="UniProtKB-ARBA"/>
</dbReference>
<dbReference type="PANTHER" id="PTHR11069">
    <property type="entry name" value="GLUCOSYLCERAMIDASE"/>
    <property type="match status" value="1"/>
</dbReference>
<dbReference type="EC" id="3.2.1.45" evidence="23"/>
<comment type="catalytic activity">
    <reaction evidence="15">
        <text>a beta-D-glucosyl-(1&lt;-&gt;1')-N-acylsphing-4-enine + cholesterol = cholesteryl 3-beta-D-glucoside + an N-acylsphing-4-enine</text>
        <dbReference type="Rhea" id="RHEA:58264"/>
        <dbReference type="ChEBI" id="CHEBI:16113"/>
        <dbReference type="ChEBI" id="CHEBI:17495"/>
        <dbReference type="ChEBI" id="CHEBI:22801"/>
        <dbReference type="ChEBI" id="CHEBI:52639"/>
    </reaction>
    <physiologicalReaction direction="left-to-right" evidence="15">
        <dbReference type="Rhea" id="RHEA:58265"/>
    </physiologicalReaction>
    <physiologicalReaction direction="right-to-left" evidence="15">
        <dbReference type="Rhea" id="RHEA:58266"/>
    </physiologicalReaction>
</comment>
<comment type="catalytic activity">
    <reaction evidence="1">
        <text>a beta-D-glucosyl-(1&lt;-&gt;1')-N-acylsphing-4-enine + H2O = an N-acylsphing-4-enine + D-glucose</text>
        <dbReference type="Rhea" id="RHEA:13269"/>
        <dbReference type="ChEBI" id="CHEBI:4167"/>
        <dbReference type="ChEBI" id="CHEBI:15377"/>
        <dbReference type="ChEBI" id="CHEBI:22801"/>
        <dbReference type="ChEBI" id="CHEBI:52639"/>
        <dbReference type="EC" id="3.2.1.45"/>
    </reaction>
    <physiologicalReaction direction="left-to-right" evidence="1">
        <dbReference type="Rhea" id="RHEA:13270"/>
    </physiologicalReaction>
</comment>
<sequence>MLFLIIVRALLLLEAVTRIHGGNTNPCISQSFGHDSVVCVCNATYCDTVGPLNLPDKGQYVSFLSSQTGARLERQIGEIHRVLSYSGLKLTFNTAKRFQRIKGFGGAMTDAAAINIMSLSHRTQNNLLESYFSEQGIEYNVIRVPMASCDFSKRIYTYADVPEDFELRNFSLAPEDTRFKIPLIQTAQTLSKQPLLLFASPWSSPAWMKTNENLIGKGMLKGEPGNKYHKAWAQYFVRFLDEYAKYNLTFWAVTAENEPTAGLMTNYSFQCLGFTPERQRDFIALDLGPALASSQHHRVQLMILDDQRLLLPYWAKVVLSDLKAARYVHGIAVHWYFDSIAPARLTLEPTHSIFPDYYLFSTEACTGSYFWEKGIRLGCWKRAENYAHDILEDLNNFVTGWTDWNLALDLTGGPNWVKNYVDSPVIVDATKDTFYKQPMFYSLAHFSKFLPVDSQRVGLDGSGECNLETTAFLRPDGVAVVTVLNRGSKDEVYTIWDPDVGHIEAVSPAHSIQTFLWRRG</sequence>
<evidence type="ECO:0000256" key="5">
    <source>
        <dbReference type="ARBA" id="ARBA00005189"/>
    </source>
</evidence>
<dbReference type="GO" id="GO:0032006">
    <property type="term" value="P:regulation of TOR signaling"/>
    <property type="evidence" value="ECO:0007669"/>
    <property type="project" value="UniProtKB-ARBA"/>
</dbReference>
<evidence type="ECO:0000256" key="16">
    <source>
        <dbReference type="ARBA" id="ARBA00048111"/>
    </source>
</evidence>
<evidence type="ECO:0000256" key="15">
    <source>
        <dbReference type="ARBA" id="ARBA00048055"/>
    </source>
</evidence>
<evidence type="ECO:0000256" key="9">
    <source>
        <dbReference type="ARBA" id="ARBA00022919"/>
    </source>
</evidence>
<comment type="similarity">
    <text evidence="6 23">Belongs to the glycosyl hydrolase 30 family.</text>
</comment>
<dbReference type="SUPFAM" id="SSF51445">
    <property type="entry name" value="(Trans)glycosidases"/>
    <property type="match status" value="1"/>
</dbReference>
<evidence type="ECO:0000259" key="26">
    <source>
        <dbReference type="Pfam" id="PF17189"/>
    </source>
</evidence>
<dbReference type="OrthoDB" id="2160638at2759"/>
<evidence type="ECO:0000256" key="14">
    <source>
        <dbReference type="ARBA" id="ARBA00033703"/>
    </source>
</evidence>
<dbReference type="GO" id="GO:0007040">
    <property type="term" value="P:lysosome organization"/>
    <property type="evidence" value="ECO:0007669"/>
    <property type="project" value="UniProtKB-ARBA"/>
</dbReference>
<comment type="catalytic activity">
    <reaction evidence="16">
        <text>beta-D-glucosyl-(1&lt;-&gt;1)-N-octadecanoylsphing-4-enine + cholesterol = cholesteryl 3-beta-D-glucoside + N-octadecanoylsphing-4-enine</text>
        <dbReference type="Rhea" id="RHEA:70311"/>
        <dbReference type="ChEBI" id="CHEBI:16113"/>
        <dbReference type="ChEBI" id="CHEBI:17495"/>
        <dbReference type="ChEBI" id="CHEBI:72961"/>
        <dbReference type="ChEBI" id="CHEBI:84719"/>
    </reaction>
    <physiologicalReaction direction="left-to-right" evidence="16">
        <dbReference type="Rhea" id="RHEA:70312"/>
    </physiologicalReaction>
    <physiologicalReaction direction="right-to-left" evidence="16">
        <dbReference type="Rhea" id="RHEA:70313"/>
    </physiologicalReaction>
</comment>
<evidence type="ECO:0000256" key="13">
    <source>
        <dbReference type="ARBA" id="ARBA00033698"/>
    </source>
</evidence>
<name>A0A8C4RDJ1_ERPCA</name>
<evidence type="ECO:0000256" key="2">
    <source>
        <dbReference type="ARBA" id="ARBA00004207"/>
    </source>
</evidence>
<comment type="pathway">
    <text evidence="4">Sphingolipid metabolism.</text>
</comment>
<dbReference type="Pfam" id="PF02055">
    <property type="entry name" value="Glyco_hydro_30"/>
    <property type="match status" value="1"/>
</dbReference>
<keyword evidence="8 23" id="KW-0378">Hydrolase</keyword>
<dbReference type="Pfam" id="PF17189">
    <property type="entry name" value="Glyco_hydro_30C"/>
    <property type="match status" value="1"/>
</dbReference>
<evidence type="ECO:0000256" key="22">
    <source>
        <dbReference type="ARBA" id="ARBA00049516"/>
    </source>
</evidence>
<dbReference type="Proteomes" id="UP000694620">
    <property type="component" value="Chromosome 2"/>
</dbReference>
<comment type="pathway">
    <text evidence="3">Steroid metabolism; cholesterol metabolism.</text>
</comment>
<dbReference type="GO" id="GO:0042391">
    <property type="term" value="P:regulation of membrane potential"/>
    <property type="evidence" value="ECO:0007669"/>
    <property type="project" value="UniProtKB-ARBA"/>
</dbReference>
<dbReference type="GO" id="GO:0006914">
    <property type="term" value="P:autophagy"/>
    <property type="evidence" value="ECO:0007669"/>
    <property type="project" value="UniProtKB-ARBA"/>
</dbReference>
<evidence type="ECO:0000313" key="28">
    <source>
        <dbReference type="Proteomes" id="UP000694620"/>
    </source>
</evidence>